<keyword evidence="3" id="KW-1185">Reference proteome</keyword>
<organism evidence="2 3">
    <name type="scientific">Lentinus tigrinus ALCF2SS1-6</name>
    <dbReference type="NCBI Taxonomy" id="1328759"/>
    <lineage>
        <taxon>Eukaryota</taxon>
        <taxon>Fungi</taxon>
        <taxon>Dikarya</taxon>
        <taxon>Basidiomycota</taxon>
        <taxon>Agaricomycotina</taxon>
        <taxon>Agaricomycetes</taxon>
        <taxon>Polyporales</taxon>
        <taxon>Polyporaceae</taxon>
        <taxon>Lentinus</taxon>
    </lineage>
</organism>
<feature type="compositionally biased region" description="Basic residues" evidence="1">
    <location>
        <begin position="13"/>
        <end position="22"/>
    </location>
</feature>
<gene>
    <name evidence="2" type="ORF">L227DRAFT_568628</name>
</gene>
<evidence type="ECO:0000313" key="3">
    <source>
        <dbReference type="Proteomes" id="UP000313359"/>
    </source>
</evidence>
<reference evidence="2" key="1">
    <citation type="journal article" date="2018" name="Genome Biol. Evol.">
        <title>Genomics and development of Lentinus tigrinus, a white-rot wood-decaying mushroom with dimorphic fruiting bodies.</title>
        <authorList>
            <person name="Wu B."/>
            <person name="Xu Z."/>
            <person name="Knudson A."/>
            <person name="Carlson A."/>
            <person name="Chen N."/>
            <person name="Kovaka S."/>
            <person name="LaButti K."/>
            <person name="Lipzen A."/>
            <person name="Pennachio C."/>
            <person name="Riley R."/>
            <person name="Schakwitz W."/>
            <person name="Umezawa K."/>
            <person name="Ohm R.A."/>
            <person name="Grigoriev I.V."/>
            <person name="Nagy L.G."/>
            <person name="Gibbons J."/>
            <person name="Hibbett D."/>
        </authorList>
    </citation>
    <scope>NUCLEOTIDE SEQUENCE [LARGE SCALE GENOMIC DNA]</scope>
    <source>
        <strain evidence="2">ALCF2SS1-6</strain>
    </source>
</reference>
<name>A0A5C2RM54_9APHY</name>
<dbReference type="AlphaFoldDB" id="A0A5C2RM54"/>
<feature type="region of interest" description="Disordered" evidence="1">
    <location>
        <begin position="1"/>
        <end position="74"/>
    </location>
</feature>
<dbReference type="Proteomes" id="UP000313359">
    <property type="component" value="Unassembled WGS sequence"/>
</dbReference>
<evidence type="ECO:0000313" key="2">
    <source>
        <dbReference type="EMBL" id="RPD52384.1"/>
    </source>
</evidence>
<feature type="compositionally biased region" description="Basic residues" evidence="1">
    <location>
        <begin position="30"/>
        <end position="42"/>
    </location>
</feature>
<proteinExistence type="predicted"/>
<accession>A0A5C2RM54</accession>
<dbReference type="EMBL" id="ML122366">
    <property type="protein sequence ID" value="RPD52384.1"/>
    <property type="molecule type" value="Genomic_DNA"/>
</dbReference>
<feature type="compositionally biased region" description="Basic and acidic residues" evidence="1">
    <location>
        <begin position="51"/>
        <end position="68"/>
    </location>
</feature>
<evidence type="ECO:0000256" key="1">
    <source>
        <dbReference type="SAM" id="MobiDB-lite"/>
    </source>
</evidence>
<protein>
    <submittedName>
        <fullName evidence="2">Uncharacterized protein</fullName>
    </submittedName>
</protein>
<sequence>MSALPPEEVERRKTLRRERNRRSTPGLRPLSRKTTKNLKVKHANTSTWVDEQQHDFPHLRPYQTDRHPTSSSRKSFSWDFHSSSHLAYRMRVREELQEAIVRGEVEEWVGQKERWIDEGDRILQMLRRTLGGSELLFTLPEDVIFEEFEVLSEVAYELQYQLATVEVFLDSILPEPVLRSA</sequence>